<sequence>MGNKVFTFGDIRIREVKGKYYVYLIEKDSEGKRRDNYVGPLDEIVKGYMRGTGFEPVQAFASGASVRPLCPSSGTPAYQYFILTRYKVLP</sequence>
<evidence type="ECO:0000313" key="3">
    <source>
        <dbReference type="Proteomes" id="UP000076770"/>
    </source>
</evidence>
<organism evidence="2 3">
    <name type="scientific">Saccharolobus solfataricus</name>
    <name type="common">Sulfolobus solfataricus</name>
    <dbReference type="NCBI Taxonomy" id="2287"/>
    <lineage>
        <taxon>Archaea</taxon>
        <taxon>Thermoproteota</taxon>
        <taxon>Thermoprotei</taxon>
        <taxon>Sulfolobales</taxon>
        <taxon>Sulfolobaceae</taxon>
        <taxon>Saccharolobus</taxon>
    </lineage>
</organism>
<gene>
    <name evidence="2" type="ORF">SSOP1_2470</name>
</gene>
<evidence type="ECO:0000259" key="1">
    <source>
        <dbReference type="Pfam" id="PF07935"/>
    </source>
</evidence>
<reference evidence="3" key="1">
    <citation type="submission" date="2016-04" db="EMBL/GenBank/DDBJ databases">
        <authorList>
            <person name="Shah S.A."/>
            <person name="Garrett R.A."/>
        </authorList>
    </citation>
    <scope>NUCLEOTIDE SEQUENCE [LARGE SCALE GENOMIC DNA]</scope>
    <source>
        <strain evidence="3">ATCC 35091 / DSM 1616 / JCM 8930 / NBRC 15331 / P1</strain>
    </source>
</reference>
<proteinExistence type="predicted"/>
<dbReference type="Proteomes" id="UP000076770">
    <property type="component" value="Chromosome i"/>
</dbReference>
<dbReference type="Pfam" id="PF07935">
    <property type="entry name" value="SSV1_ORF_D-335"/>
    <property type="match status" value="1"/>
</dbReference>
<name>A0A157T3N4_SACSO</name>
<feature type="domain" description="ORF D-335-like" evidence="1">
    <location>
        <begin position="5"/>
        <end position="56"/>
    </location>
</feature>
<dbReference type="AlphaFoldDB" id="A0A157T3N4"/>
<protein>
    <submittedName>
        <fullName evidence="2">ORF D-335 domain protein</fullName>
    </submittedName>
</protein>
<dbReference type="EMBL" id="LT549890">
    <property type="protein sequence ID" value="SAI86024.1"/>
    <property type="molecule type" value="Genomic_DNA"/>
</dbReference>
<dbReference type="InterPro" id="IPR012922">
    <property type="entry name" value="ORF_D-335"/>
</dbReference>
<accession>A0A157T3N4</accession>
<evidence type="ECO:0000313" key="2">
    <source>
        <dbReference type="EMBL" id="SAI86024.1"/>
    </source>
</evidence>